<sequence>MTQHITTTGNQVHGTTGNVHVQAVTAVREECVVVRTDSGKRLSKRPKDWSRFYQSGDGSECCIEHSQIGEACRYAGALPAPAWAAISMYRMSDMPRSTSRSMNASSSISL</sequence>
<keyword evidence="2" id="KW-1185">Reference proteome</keyword>
<dbReference type="AlphaFoldDB" id="A0A5C5X5W7"/>
<organism evidence="1 2">
    <name type="scientific">Thalassoglobus neptunius</name>
    <dbReference type="NCBI Taxonomy" id="1938619"/>
    <lineage>
        <taxon>Bacteria</taxon>
        <taxon>Pseudomonadati</taxon>
        <taxon>Planctomycetota</taxon>
        <taxon>Planctomycetia</taxon>
        <taxon>Planctomycetales</taxon>
        <taxon>Planctomycetaceae</taxon>
        <taxon>Thalassoglobus</taxon>
    </lineage>
</organism>
<proteinExistence type="predicted"/>
<dbReference type="EMBL" id="SIHI01000001">
    <property type="protein sequence ID" value="TWT57585.1"/>
    <property type="molecule type" value="Genomic_DNA"/>
</dbReference>
<protein>
    <submittedName>
        <fullName evidence="1">Uncharacterized protein</fullName>
    </submittedName>
</protein>
<evidence type="ECO:0000313" key="2">
    <source>
        <dbReference type="Proteomes" id="UP000317243"/>
    </source>
</evidence>
<comment type="caution">
    <text evidence="1">The sequence shown here is derived from an EMBL/GenBank/DDBJ whole genome shotgun (WGS) entry which is preliminary data.</text>
</comment>
<accession>A0A5C5X5W7</accession>
<gene>
    <name evidence="1" type="ORF">KOR42_09470</name>
</gene>
<reference evidence="1 2" key="1">
    <citation type="submission" date="2019-02" db="EMBL/GenBank/DDBJ databases">
        <title>Deep-cultivation of Planctomycetes and their phenomic and genomic characterization uncovers novel biology.</title>
        <authorList>
            <person name="Wiegand S."/>
            <person name="Jogler M."/>
            <person name="Boedeker C."/>
            <person name="Pinto D."/>
            <person name="Vollmers J."/>
            <person name="Rivas-Marin E."/>
            <person name="Kohn T."/>
            <person name="Peeters S.H."/>
            <person name="Heuer A."/>
            <person name="Rast P."/>
            <person name="Oberbeckmann S."/>
            <person name="Bunk B."/>
            <person name="Jeske O."/>
            <person name="Meyerdierks A."/>
            <person name="Storesund J.E."/>
            <person name="Kallscheuer N."/>
            <person name="Luecker S."/>
            <person name="Lage O.M."/>
            <person name="Pohl T."/>
            <person name="Merkel B.J."/>
            <person name="Hornburger P."/>
            <person name="Mueller R.-W."/>
            <person name="Bruemmer F."/>
            <person name="Labrenz M."/>
            <person name="Spormann A.M."/>
            <person name="Op Den Camp H."/>
            <person name="Overmann J."/>
            <person name="Amann R."/>
            <person name="Jetten M.S.M."/>
            <person name="Mascher T."/>
            <person name="Medema M.H."/>
            <person name="Devos D.P."/>
            <person name="Kaster A.-K."/>
            <person name="Ovreas L."/>
            <person name="Rohde M."/>
            <person name="Galperin M.Y."/>
            <person name="Jogler C."/>
        </authorList>
    </citation>
    <scope>NUCLEOTIDE SEQUENCE [LARGE SCALE GENOMIC DNA]</scope>
    <source>
        <strain evidence="1 2">KOR42</strain>
    </source>
</reference>
<dbReference type="Proteomes" id="UP000317243">
    <property type="component" value="Unassembled WGS sequence"/>
</dbReference>
<dbReference type="RefSeq" id="WP_146507403.1">
    <property type="nucleotide sequence ID" value="NZ_SIHI01000001.1"/>
</dbReference>
<name>A0A5C5X5W7_9PLAN</name>
<evidence type="ECO:0000313" key="1">
    <source>
        <dbReference type="EMBL" id="TWT57585.1"/>
    </source>
</evidence>